<accession>A0A2I2L237</accession>
<dbReference type="Pfam" id="PF03852">
    <property type="entry name" value="Vsr"/>
    <property type="match status" value="1"/>
</dbReference>
<evidence type="ECO:0000313" key="9">
    <source>
        <dbReference type="Proteomes" id="UP000234331"/>
    </source>
</evidence>
<feature type="compositionally biased region" description="Basic and acidic residues" evidence="7">
    <location>
        <begin position="26"/>
        <end position="48"/>
    </location>
</feature>
<evidence type="ECO:0000313" key="8">
    <source>
        <dbReference type="EMBL" id="SNQ51965.1"/>
    </source>
</evidence>
<evidence type="ECO:0000256" key="2">
    <source>
        <dbReference type="ARBA" id="ARBA00022759"/>
    </source>
</evidence>
<dbReference type="GO" id="GO:0004519">
    <property type="term" value="F:endonuclease activity"/>
    <property type="evidence" value="ECO:0007669"/>
    <property type="project" value="UniProtKB-KW"/>
</dbReference>
<dbReference type="Gene3D" id="3.40.960.10">
    <property type="entry name" value="VSR Endonuclease"/>
    <property type="match status" value="1"/>
</dbReference>
<dbReference type="CDD" id="cd00221">
    <property type="entry name" value="Vsr"/>
    <property type="match status" value="1"/>
</dbReference>
<dbReference type="GO" id="GO:0006298">
    <property type="term" value="P:mismatch repair"/>
    <property type="evidence" value="ECO:0007669"/>
    <property type="project" value="InterPro"/>
</dbReference>
<dbReference type="SUPFAM" id="SSF52980">
    <property type="entry name" value="Restriction endonuclease-like"/>
    <property type="match status" value="1"/>
</dbReference>
<dbReference type="NCBIfam" id="TIGR00632">
    <property type="entry name" value="vsr"/>
    <property type="match status" value="1"/>
</dbReference>
<organism evidence="8 9">
    <name type="scientific">Frankia canadensis</name>
    <dbReference type="NCBI Taxonomy" id="1836972"/>
    <lineage>
        <taxon>Bacteria</taxon>
        <taxon>Bacillati</taxon>
        <taxon>Actinomycetota</taxon>
        <taxon>Actinomycetes</taxon>
        <taxon>Frankiales</taxon>
        <taxon>Frankiaceae</taxon>
        <taxon>Frankia</taxon>
    </lineage>
</organism>
<keyword evidence="5" id="KW-0234">DNA repair</keyword>
<gene>
    <name evidence="8" type="ORF">FRACA_880016</name>
</gene>
<sequence>MTSRLSMESGSWKQDSPPARAWKGRSGLDRAARTAEQDRAAGGHDRRLVDLGDGRTARASVELKVFSKTRRIRAYLRWSDRGRTRVRYLGEVSENTRTRNLASAWCTAIDRELVIPLDAAPSSWASSPAVRAVMKANRSRDTKPELALRAAVRGLGLRYRVDVAPVMGLRRRADLAFPGAKVAVFSDGCYWHGCPEHYRPARRNSDFWSAKISGNRERDRDTDAELAAAGWLVIRIWEHEDPVEAASRIANVITERRASGPAGGMKSKPEEAGADTPRT</sequence>
<evidence type="ECO:0000256" key="6">
    <source>
        <dbReference type="ARBA" id="ARBA00029466"/>
    </source>
</evidence>
<keyword evidence="9" id="KW-1185">Reference proteome</keyword>
<evidence type="ECO:0000256" key="5">
    <source>
        <dbReference type="ARBA" id="ARBA00023204"/>
    </source>
</evidence>
<keyword evidence="4" id="KW-0378">Hydrolase</keyword>
<dbReference type="InterPro" id="IPR011335">
    <property type="entry name" value="Restrct_endonuc-II-like"/>
</dbReference>
<dbReference type="InterPro" id="IPR004603">
    <property type="entry name" value="DNA_mismatch_endonuc_vsr"/>
</dbReference>
<evidence type="ECO:0000256" key="7">
    <source>
        <dbReference type="SAM" id="MobiDB-lite"/>
    </source>
</evidence>
<keyword evidence="2 8" id="KW-0255">Endonuclease</keyword>
<evidence type="ECO:0000256" key="3">
    <source>
        <dbReference type="ARBA" id="ARBA00022763"/>
    </source>
</evidence>
<proteinExistence type="inferred from homology"/>
<feature type="compositionally biased region" description="Polar residues" evidence="7">
    <location>
        <begin position="1"/>
        <end position="14"/>
    </location>
</feature>
<evidence type="ECO:0000256" key="1">
    <source>
        <dbReference type="ARBA" id="ARBA00022722"/>
    </source>
</evidence>
<reference evidence="8 9" key="1">
    <citation type="submission" date="2017-06" db="EMBL/GenBank/DDBJ databases">
        <authorList>
            <person name="Kim H.J."/>
            <person name="Triplett B.A."/>
        </authorList>
    </citation>
    <scope>NUCLEOTIDE SEQUENCE [LARGE SCALE GENOMIC DNA]</scope>
    <source>
        <strain evidence="8">FRACA_ARgP5</strain>
    </source>
</reference>
<dbReference type="GO" id="GO:0016787">
    <property type="term" value="F:hydrolase activity"/>
    <property type="evidence" value="ECO:0007669"/>
    <property type="project" value="UniProtKB-KW"/>
</dbReference>
<keyword evidence="3" id="KW-0227">DNA damage</keyword>
<protein>
    <submittedName>
        <fullName evidence="8">T/G mismatch-specific endonuclease</fullName>
    </submittedName>
</protein>
<feature type="compositionally biased region" description="Basic and acidic residues" evidence="7">
    <location>
        <begin position="267"/>
        <end position="279"/>
    </location>
</feature>
<comment type="similarity">
    <text evidence="6">Belongs to the Vsr family.</text>
</comment>
<keyword evidence="1" id="KW-0540">Nuclease</keyword>
<dbReference type="EMBL" id="FZMO01000556">
    <property type="protein sequence ID" value="SNQ51965.1"/>
    <property type="molecule type" value="Genomic_DNA"/>
</dbReference>
<dbReference type="Proteomes" id="UP000234331">
    <property type="component" value="Unassembled WGS sequence"/>
</dbReference>
<dbReference type="AlphaFoldDB" id="A0A2I2L237"/>
<evidence type="ECO:0000256" key="4">
    <source>
        <dbReference type="ARBA" id="ARBA00022801"/>
    </source>
</evidence>
<feature type="region of interest" description="Disordered" evidence="7">
    <location>
        <begin position="255"/>
        <end position="279"/>
    </location>
</feature>
<feature type="region of interest" description="Disordered" evidence="7">
    <location>
        <begin position="1"/>
        <end position="48"/>
    </location>
</feature>
<name>A0A2I2L237_9ACTN</name>